<accession>A0A161ZFS1</accession>
<reference evidence="1 2" key="2">
    <citation type="journal article" date="2018" name="Nature">
        <title>Mutant phenotypes for thousands of bacterial genes of unknown function.</title>
        <authorList>
            <person name="Price M.N."/>
            <person name="Wetmore K.M."/>
            <person name="Waters R.J."/>
            <person name="Callaghan M."/>
            <person name="Ray J."/>
            <person name="Liu H."/>
            <person name="Kuehl J.V."/>
            <person name="Melnyk R.A."/>
            <person name="Lamson J.S."/>
            <person name="Suh Y."/>
            <person name="Carlson H.K."/>
            <person name="Esquivel Z."/>
            <person name="Sadeeshkumar H."/>
            <person name="Chakraborty R."/>
            <person name="Zane G.M."/>
            <person name="Rubin B.E."/>
            <person name="Wall J.D."/>
            <person name="Visel A."/>
            <person name="Bristow J."/>
            <person name="Blow M.J."/>
            <person name="Arkin A.P."/>
            <person name="Deutschbauer A.M."/>
        </authorList>
    </citation>
    <scope>NUCLEOTIDE SEQUENCE [LARGE SCALE GENOMIC DNA]</scope>
    <source>
        <strain evidence="1 2">FW300-N1B4</strain>
    </source>
</reference>
<protein>
    <submittedName>
        <fullName evidence="1">Uncharacterized protein</fullName>
    </submittedName>
</protein>
<sequence length="75" mass="8080">MKRLFEYTTPLTMKLQIAAFAIVLASAFAASAAGSHLVLALGLSAYGLMSWPLIRDLAPVAWAVAIHGRWPARNI</sequence>
<comment type="caution">
    <text evidence="1">The sequence shown here is derived from an EMBL/GenBank/DDBJ whole genome shotgun (WGS) entry which is preliminary data.</text>
</comment>
<gene>
    <name evidence="1" type="ORF">A1D17_04045</name>
</gene>
<organism evidence="1 2">
    <name type="scientific">Pseudomonas fluorescens</name>
    <dbReference type="NCBI Taxonomy" id="294"/>
    <lineage>
        <taxon>Bacteria</taxon>
        <taxon>Pseudomonadati</taxon>
        <taxon>Pseudomonadota</taxon>
        <taxon>Gammaproteobacteria</taxon>
        <taxon>Pseudomonadales</taxon>
        <taxon>Pseudomonadaceae</taxon>
        <taxon>Pseudomonas</taxon>
    </lineage>
</organism>
<dbReference type="Proteomes" id="UP000076489">
    <property type="component" value="Unassembled WGS sequence"/>
</dbReference>
<proteinExistence type="predicted"/>
<reference evidence="2" key="1">
    <citation type="submission" date="2016-03" db="EMBL/GenBank/DDBJ databases">
        <authorList>
            <person name="Ray J."/>
            <person name="Price M."/>
            <person name="Deutschbauer A."/>
        </authorList>
    </citation>
    <scope>NUCLEOTIDE SEQUENCE [LARGE SCALE GENOMIC DNA]</scope>
    <source>
        <strain evidence="2">FW300-N1B4</strain>
    </source>
</reference>
<name>A0A161ZFS1_PSEFL</name>
<dbReference type="EMBL" id="LUKJ01000002">
    <property type="protein sequence ID" value="KZN20722.1"/>
    <property type="molecule type" value="Genomic_DNA"/>
</dbReference>
<evidence type="ECO:0000313" key="2">
    <source>
        <dbReference type="Proteomes" id="UP000076489"/>
    </source>
</evidence>
<dbReference type="RefSeq" id="WP_063340769.1">
    <property type="nucleotide sequence ID" value="NZ_LUKJ01000002.1"/>
</dbReference>
<dbReference type="AlphaFoldDB" id="A0A161ZFS1"/>
<evidence type="ECO:0000313" key="1">
    <source>
        <dbReference type="EMBL" id="KZN20722.1"/>
    </source>
</evidence>